<keyword evidence="2" id="KW-1185">Reference proteome</keyword>
<accession>A0A7I4YWQ5</accession>
<protein>
    <submittedName>
        <fullName evidence="3">ANK_REP_REGION domain-containing protein</fullName>
    </submittedName>
</protein>
<organism evidence="2 3">
    <name type="scientific">Haemonchus contortus</name>
    <name type="common">Barber pole worm</name>
    <dbReference type="NCBI Taxonomy" id="6289"/>
    <lineage>
        <taxon>Eukaryota</taxon>
        <taxon>Metazoa</taxon>
        <taxon>Ecdysozoa</taxon>
        <taxon>Nematoda</taxon>
        <taxon>Chromadorea</taxon>
        <taxon>Rhabditida</taxon>
        <taxon>Rhabditina</taxon>
        <taxon>Rhabditomorpha</taxon>
        <taxon>Strongyloidea</taxon>
        <taxon>Trichostrongylidae</taxon>
        <taxon>Haemonchus</taxon>
    </lineage>
</organism>
<name>A0A7I4YWQ5_HAECO</name>
<proteinExistence type="predicted"/>
<dbReference type="OMA" id="CATTWLH"/>
<dbReference type="OrthoDB" id="5844208at2759"/>
<reference evidence="3" key="1">
    <citation type="submission" date="2020-12" db="UniProtKB">
        <authorList>
            <consortium name="WormBaseParasite"/>
        </authorList>
    </citation>
    <scope>IDENTIFICATION</scope>
    <source>
        <strain evidence="3">MHco3</strain>
    </source>
</reference>
<evidence type="ECO:0000313" key="2">
    <source>
        <dbReference type="Proteomes" id="UP000025227"/>
    </source>
</evidence>
<feature type="region of interest" description="Disordered" evidence="1">
    <location>
        <begin position="1522"/>
        <end position="1558"/>
    </location>
</feature>
<sequence length="1727" mass="190723">MMWSPSKDDLLNIRVEKGLKPRLKLSDDKKTVLVSVPLNTFVNYPQQRVELQGGYFLVLQRLQQQYKIIVQHGHERKPEFIVYASALSHEKDIKTQIKEMNTRIHQVGIAGPNMDVIGALRVARLTLEATVGTMHVNAKIVADHLSLHGQSIVIATEALISTDRFTVIGRKLQLDGRCFPNENSENWEMNVRLNCGLVHVGVDGCIGESNEKETSKIAKRTQPVQITCKHLILVVNGSLANYGKITASDTIDLAIGESLISLSDGTLDSAGRGYDALKQIRGVRTQAECLPSSNSFQSAISSQNADAVADLIEKGVDVNDKVSSNRLTLRQAAIRQCREKRQQSTLNRVRERITLINALLAVHDWRRGTIEARAIRAILEKNCDDCAQFHAKELHVKVGGSATVEADSIWSSAYVELDAGASVMISGQVKLTSLLLTSGKSVTTTADAIVALEMFGRLNCSRFLCEGIWTVGENFVLDACGDVHFGKNSYVETEKMEMVSGSTCTVDGSWQIGTCWMLVEAKLTIGVTAKLFVEESATIGAHGLMCHGFCNVVETCDLQLKDSAHFFHSSKLECHTLKMACELHCTLGGVWIADNMNIYVRHDLITTSTGKAAVFTHTNLTVGSFRNDSLWQVEKDCQIIVGCLEQSEDGTLFVKQNLSLHIHRDSVGCFAGRIVCSRLDMRCFRRCQYDGYLKANDAEVYFPYMNESQLIATGQMDILVSPLTLKGNSCFLEVTPTNPHPFPAFILEGHLNVHAVVAPFLAVELSPESLVRLRGIESTTPGVEFNILMSVGALSTGRSSSMLSVAEGPRAEGIICASTFYHEGQIRFQADDVHILTGSFVHKGRLTNCEHKQNHVKRCHIVVEEMFLNEGTLACNALDIIGEGVLENRNRIFAVDSMDIRLNNFSNDDGLMESKNSIKLLSATKEWTKLGGSIKAKRGFDLCAHKLDMALNDVHRLINEKKLSFSARSDLIISTNVCDEMKEFVVGCAAQNSVAINAVMELDRLEVLLGGEHYIDAPVTFKITTEADLNVNTLVINGSASHLVIVLDGVLRCNRVKVADAFKNVTITGKGSLDCQLVTAEGSNMNFNVYQILRTNEMFCRNVIVQQNSLLRLKPCDDNDVTTVSCDRMLIEGTVFVERKLLLVSKKSDIGELQIRGPIIGTTPDSEVSVECTKTSISGQVANLKLFEMYARESAHFSMAKLKNVKSVAIDCSELSLNADIESCDNFVVNADAVNLSGTCCGTNSSEKLSVCCSSLQSTIKISNITNLNYNCRRAAMIRGSMEQVDDVEIDAKWINCHASIQKSINVRLTAMSIHCCGPLSLTRLKMTSLGVAIINGEINAAEVNVTAPFIIAIQPSSSLRAETLEMNSLCLCTNSDLKLSGTNYLWLIFEEMISRPKLNPTQSSNWKETAAMMKDRFSSPTIDVDEVIVGLKYLSDLTITKISVDTDNMVYEELCKMAQRFDSAPISLFNTADLVALIHGGRSMFSVSTAMEKNDENRKRKKKSHASSLYEGLVQFKSAKFGKEPRGSSDTDVGYVSRSSSEELDRSRSPRSPEMPTCSLFSENHFHVIEEKLEKSFVNDVTVEELNASLIEQEELAEFELLEQEIEEGEEGLVRTDYIVCRDERIQLARLRQRTYTSQPPRPKPHFPIVRVPSSNDLVMKRLQVKATLSNFDLSSIGSETSLTSLDFSCAGDFGSPMQFAASPFHRSRIPRGSFRAVRRATTLGV</sequence>
<dbReference type="Proteomes" id="UP000025227">
    <property type="component" value="Unplaced"/>
</dbReference>
<evidence type="ECO:0000313" key="3">
    <source>
        <dbReference type="WBParaSite" id="HCON_00144050-00001"/>
    </source>
</evidence>
<dbReference type="WBParaSite" id="HCON_00144050-00001">
    <property type="protein sequence ID" value="HCON_00144050-00001"/>
    <property type="gene ID" value="HCON_00144050"/>
</dbReference>
<evidence type="ECO:0000256" key="1">
    <source>
        <dbReference type="SAM" id="MobiDB-lite"/>
    </source>
</evidence>